<reference evidence="2 3" key="1">
    <citation type="submission" date="2019-11" db="EMBL/GenBank/DDBJ databases">
        <title>Whole genome sequence of Oryza granulata.</title>
        <authorList>
            <person name="Li W."/>
        </authorList>
    </citation>
    <scope>NUCLEOTIDE SEQUENCE [LARGE SCALE GENOMIC DNA]</scope>
    <source>
        <strain evidence="3">cv. Menghai</strain>
        <tissue evidence="2">Leaf</tissue>
    </source>
</reference>
<dbReference type="OrthoDB" id="669288at2759"/>
<dbReference type="AlphaFoldDB" id="A0A6G1D1I4"/>
<organism evidence="2 3">
    <name type="scientific">Oryza meyeriana var. granulata</name>
    <dbReference type="NCBI Taxonomy" id="110450"/>
    <lineage>
        <taxon>Eukaryota</taxon>
        <taxon>Viridiplantae</taxon>
        <taxon>Streptophyta</taxon>
        <taxon>Embryophyta</taxon>
        <taxon>Tracheophyta</taxon>
        <taxon>Spermatophyta</taxon>
        <taxon>Magnoliopsida</taxon>
        <taxon>Liliopsida</taxon>
        <taxon>Poales</taxon>
        <taxon>Poaceae</taxon>
        <taxon>BOP clade</taxon>
        <taxon>Oryzoideae</taxon>
        <taxon>Oryzeae</taxon>
        <taxon>Oryzinae</taxon>
        <taxon>Oryza</taxon>
        <taxon>Oryza meyeriana</taxon>
    </lineage>
</organism>
<accession>A0A6G1D1I4</accession>
<protein>
    <submittedName>
        <fullName evidence="2">Uncharacterized protein</fullName>
    </submittedName>
</protein>
<evidence type="ECO:0000313" key="3">
    <source>
        <dbReference type="Proteomes" id="UP000479710"/>
    </source>
</evidence>
<feature type="region of interest" description="Disordered" evidence="1">
    <location>
        <begin position="59"/>
        <end position="84"/>
    </location>
</feature>
<evidence type="ECO:0000256" key="1">
    <source>
        <dbReference type="SAM" id="MobiDB-lite"/>
    </source>
</evidence>
<feature type="compositionally biased region" description="Basic and acidic residues" evidence="1">
    <location>
        <begin position="73"/>
        <end position="84"/>
    </location>
</feature>
<name>A0A6G1D1I4_9ORYZ</name>
<comment type="caution">
    <text evidence="2">The sequence shown here is derived from an EMBL/GenBank/DDBJ whole genome shotgun (WGS) entry which is preliminary data.</text>
</comment>
<keyword evidence="3" id="KW-1185">Reference proteome</keyword>
<dbReference type="EMBL" id="SPHZ02000007">
    <property type="protein sequence ID" value="KAF0906240.1"/>
    <property type="molecule type" value="Genomic_DNA"/>
</dbReference>
<dbReference type="Proteomes" id="UP000479710">
    <property type="component" value="Unassembled WGS sequence"/>
</dbReference>
<sequence>MVLKVRSCSGRRQHKGGLKILYLNSLRIENINVPRKGYRATVWTNDMINKAIQLDTLPDSNFGALPSSKGNKKSSEKDGTTQNY</sequence>
<proteinExistence type="predicted"/>
<evidence type="ECO:0000313" key="2">
    <source>
        <dbReference type="EMBL" id="KAF0906240.1"/>
    </source>
</evidence>
<gene>
    <name evidence="2" type="ORF">E2562_009245</name>
</gene>